<feature type="active site" description="Charge relay system" evidence="5">
    <location>
        <position position="154"/>
    </location>
</feature>
<accession>A0A1P8MXU9</accession>
<protein>
    <recommendedName>
        <fullName evidence="6">Peptidase S8/S53 domain-containing protein</fullName>
    </recommendedName>
</protein>
<evidence type="ECO:0000256" key="2">
    <source>
        <dbReference type="ARBA" id="ARBA00022670"/>
    </source>
</evidence>
<proteinExistence type="inferred from homology"/>
<dbReference type="PRINTS" id="PR00723">
    <property type="entry name" value="SUBTILISIN"/>
</dbReference>
<evidence type="ECO:0000256" key="3">
    <source>
        <dbReference type="ARBA" id="ARBA00022801"/>
    </source>
</evidence>
<keyword evidence="8" id="KW-1185">Reference proteome</keyword>
<dbReference type="PROSITE" id="PS51892">
    <property type="entry name" value="SUBTILASE"/>
    <property type="match status" value="1"/>
</dbReference>
<dbReference type="GO" id="GO:0006508">
    <property type="term" value="P:proteolysis"/>
    <property type="evidence" value="ECO:0007669"/>
    <property type="project" value="UniProtKB-KW"/>
</dbReference>
<evidence type="ECO:0000256" key="5">
    <source>
        <dbReference type="PROSITE-ProRule" id="PRU01240"/>
    </source>
</evidence>
<evidence type="ECO:0000259" key="6">
    <source>
        <dbReference type="Pfam" id="PF00082"/>
    </source>
</evidence>
<dbReference type="PANTHER" id="PTHR43399">
    <property type="entry name" value="SUBTILISIN-RELATED"/>
    <property type="match status" value="1"/>
</dbReference>
<reference evidence="7 8" key="1">
    <citation type="submission" date="2017-01" db="EMBL/GenBank/DDBJ databases">
        <title>Complete genome of Tateyamaria omphalii DOK1-4 isolated from seawater in Dokdo.</title>
        <authorList>
            <person name="Kim J.H."/>
            <person name="Chi W.-J."/>
        </authorList>
    </citation>
    <scope>NUCLEOTIDE SEQUENCE [LARGE SCALE GENOMIC DNA]</scope>
    <source>
        <strain evidence="7 8">DOK1-4</strain>
    </source>
</reference>
<dbReference type="Pfam" id="PF00082">
    <property type="entry name" value="Peptidase_S8"/>
    <property type="match status" value="1"/>
</dbReference>
<dbReference type="Proteomes" id="UP000186336">
    <property type="component" value="Chromosome"/>
</dbReference>
<evidence type="ECO:0000256" key="1">
    <source>
        <dbReference type="ARBA" id="ARBA00011073"/>
    </source>
</evidence>
<dbReference type="InterPro" id="IPR036852">
    <property type="entry name" value="Peptidase_S8/S53_dom_sf"/>
</dbReference>
<dbReference type="AlphaFoldDB" id="A0A1P8MXU9"/>
<organism evidence="7 8">
    <name type="scientific">Tateyamaria omphalii</name>
    <dbReference type="NCBI Taxonomy" id="299262"/>
    <lineage>
        <taxon>Bacteria</taxon>
        <taxon>Pseudomonadati</taxon>
        <taxon>Pseudomonadota</taxon>
        <taxon>Alphaproteobacteria</taxon>
        <taxon>Rhodobacterales</taxon>
        <taxon>Roseobacteraceae</taxon>
        <taxon>Tateyamaria</taxon>
    </lineage>
</organism>
<dbReference type="Gene3D" id="3.40.50.200">
    <property type="entry name" value="Peptidase S8/S53 domain"/>
    <property type="match status" value="1"/>
</dbReference>
<gene>
    <name evidence="7" type="ORF">BWR18_15415</name>
</gene>
<dbReference type="SUPFAM" id="SSF52743">
    <property type="entry name" value="Subtilisin-like"/>
    <property type="match status" value="1"/>
</dbReference>
<dbReference type="InterPro" id="IPR051048">
    <property type="entry name" value="Peptidase_S8/S53_subtilisin"/>
</dbReference>
<dbReference type="InterPro" id="IPR000209">
    <property type="entry name" value="Peptidase_S8/S53_dom"/>
</dbReference>
<dbReference type="EMBL" id="CP019312">
    <property type="protein sequence ID" value="APX12917.1"/>
    <property type="molecule type" value="Genomic_DNA"/>
</dbReference>
<keyword evidence="3 5" id="KW-0378">Hydrolase</keyword>
<dbReference type="GO" id="GO:0004252">
    <property type="term" value="F:serine-type endopeptidase activity"/>
    <property type="evidence" value="ECO:0007669"/>
    <property type="project" value="UniProtKB-UniRule"/>
</dbReference>
<evidence type="ECO:0000313" key="7">
    <source>
        <dbReference type="EMBL" id="APX12917.1"/>
    </source>
</evidence>
<dbReference type="InterPro" id="IPR015500">
    <property type="entry name" value="Peptidase_S8_subtilisin-rel"/>
</dbReference>
<keyword evidence="4 5" id="KW-0720">Serine protease</keyword>
<dbReference type="STRING" id="299262.BWR18_15415"/>
<evidence type="ECO:0000256" key="4">
    <source>
        <dbReference type="ARBA" id="ARBA00022825"/>
    </source>
</evidence>
<name>A0A1P8MXU9_9RHOB</name>
<keyword evidence="2 5" id="KW-0645">Protease</keyword>
<comment type="similarity">
    <text evidence="1 5">Belongs to the peptidase S8 family.</text>
</comment>
<evidence type="ECO:0000313" key="8">
    <source>
        <dbReference type="Proteomes" id="UP000186336"/>
    </source>
</evidence>
<dbReference type="PANTHER" id="PTHR43399:SF4">
    <property type="entry name" value="CELL WALL-ASSOCIATED PROTEASE"/>
    <property type="match status" value="1"/>
</dbReference>
<feature type="active site" description="Charge relay system" evidence="5">
    <location>
        <position position="322"/>
    </location>
</feature>
<feature type="active site" description="Charge relay system" evidence="5">
    <location>
        <position position="117"/>
    </location>
</feature>
<dbReference type="KEGG" id="tom:BWR18_15415"/>
<feature type="domain" description="Peptidase S8/S53" evidence="6">
    <location>
        <begin position="108"/>
        <end position="338"/>
    </location>
</feature>
<dbReference type="CDD" id="cd00306">
    <property type="entry name" value="Peptidases_S8_S53"/>
    <property type="match status" value="1"/>
</dbReference>
<sequence>MEGTISEDLGYEFEVLHDVLDLFRVNDIPVPDGLDWKKHKFPFVARVPEGTEERTSELLSRQAFSRGRIGAATPDYLVRPSASLNIEHQNISAATSSAKANAYRSECGENCIVGVIDSGVEPSFLQNPGSVLHRQLNARDPENPGTPYQDATGHGTLVAHIINQIAPSARILPVKAFDTDGALSDVLAALYIAHAAGPCDIINLSLSMSCDATFCDVCTAPQNASMNIRQLKFFFSNFLNLAGDVLLVAAAGNNQTRVASPAAFENVLAVGSYNFRSQNPLSNFSAVPVDRFILGPDGTRQMGEWLASVPGRRASKPLHGTSFATAFVTGVAAQIVSGLKRGPCLCEVGGPCLYAIRDNSSAKNTEIVFDTMRSAADTTWTGFDPQLHGLGKLRMI</sequence>